<dbReference type="Proteomes" id="UP000295668">
    <property type="component" value="Unassembled WGS sequence"/>
</dbReference>
<feature type="transmembrane region" description="Helical" evidence="1">
    <location>
        <begin position="191"/>
        <end position="213"/>
    </location>
</feature>
<evidence type="ECO:0000313" key="4">
    <source>
        <dbReference type="EMBL" id="TDG35598.1"/>
    </source>
</evidence>
<feature type="domain" description="DUF6688" evidence="3">
    <location>
        <begin position="245"/>
        <end position="354"/>
    </location>
</feature>
<keyword evidence="1" id="KW-0472">Membrane</keyword>
<dbReference type="AlphaFoldDB" id="A0A4R5MJ86"/>
<proteinExistence type="predicted"/>
<dbReference type="RefSeq" id="WP_133263208.1">
    <property type="nucleotide sequence ID" value="NZ_SJCY01000009.1"/>
</dbReference>
<dbReference type="InterPro" id="IPR056491">
    <property type="entry name" value="DUF6688_C"/>
</dbReference>
<sequence length="356" mass="40617">MLVLFYIAIILIPILGYFVYKNIRKNADNTTTLYEYFLIAITLISLGLFAIAWGMSSDDYYTAIDIVDGGYTPMATKHLTTLAVFLALSVWSIFALWLKAERLSPILFVLAILFLIYGFVISIGLLIQFGSNTEQHGADYVMSLLPFCYLLISFSLFVKISAKAQIIAKDRVYKNRALNYLNGILAKSNHLSLWMIALFIPVFIVIISILMLFGQDFNSITKVLTETTTWTFSQQTHPPFLEHKGHYLCTVAVCGDPKVVKPLRLGKRHGHEIIVNRQLLIANAFEELIQESTPRLHKIIRNAYDKYGYPLSKKITSAKSSNLVYRLMKPLEYLFLVVLYLFVVKPEEKINKQYAI</sequence>
<feature type="transmembrane region" description="Helical" evidence="1">
    <location>
        <begin position="75"/>
        <end position="98"/>
    </location>
</feature>
<reference evidence="4 5" key="1">
    <citation type="submission" date="2019-02" db="EMBL/GenBank/DDBJ databases">
        <title>Pedobacter sp. nov., a novel speices isolated from soil of pinguins habitat in Antarcitica.</title>
        <authorList>
            <person name="He R.-H."/>
        </authorList>
    </citation>
    <scope>NUCLEOTIDE SEQUENCE [LARGE SCALE GENOMIC DNA]</scope>
    <source>
        <strain evidence="4 5">E01020</strain>
    </source>
</reference>
<feature type="transmembrane region" description="Helical" evidence="1">
    <location>
        <begin position="323"/>
        <end position="343"/>
    </location>
</feature>
<dbReference type="Pfam" id="PF23543">
    <property type="entry name" value="DUF6688_C"/>
    <property type="match status" value="1"/>
</dbReference>
<evidence type="ECO:0000313" key="5">
    <source>
        <dbReference type="Proteomes" id="UP000295668"/>
    </source>
</evidence>
<keyword evidence="5" id="KW-1185">Reference proteome</keyword>
<dbReference type="EMBL" id="SJCY01000009">
    <property type="protein sequence ID" value="TDG35598.1"/>
    <property type="molecule type" value="Genomic_DNA"/>
</dbReference>
<keyword evidence="1" id="KW-1133">Transmembrane helix</keyword>
<evidence type="ECO:0000259" key="2">
    <source>
        <dbReference type="Pfam" id="PF20394"/>
    </source>
</evidence>
<comment type="caution">
    <text evidence="4">The sequence shown here is derived from an EMBL/GenBank/DDBJ whole genome shotgun (WGS) entry which is preliminary data.</text>
</comment>
<evidence type="ECO:0000256" key="1">
    <source>
        <dbReference type="SAM" id="Phobius"/>
    </source>
</evidence>
<feature type="transmembrane region" description="Helical" evidence="1">
    <location>
        <begin position="140"/>
        <end position="162"/>
    </location>
</feature>
<organism evidence="4 5">
    <name type="scientific">Pedobacter changchengzhani</name>
    <dbReference type="NCBI Taxonomy" id="2529274"/>
    <lineage>
        <taxon>Bacteria</taxon>
        <taxon>Pseudomonadati</taxon>
        <taxon>Bacteroidota</taxon>
        <taxon>Sphingobacteriia</taxon>
        <taxon>Sphingobacteriales</taxon>
        <taxon>Sphingobacteriaceae</taxon>
        <taxon>Pedobacter</taxon>
    </lineage>
</organism>
<dbReference type="Pfam" id="PF20394">
    <property type="entry name" value="DUF6688"/>
    <property type="match status" value="1"/>
</dbReference>
<evidence type="ECO:0000259" key="3">
    <source>
        <dbReference type="Pfam" id="PF23543"/>
    </source>
</evidence>
<protein>
    <submittedName>
        <fullName evidence="4">Uncharacterized protein</fullName>
    </submittedName>
</protein>
<gene>
    <name evidence="4" type="ORF">EZJ43_13335</name>
</gene>
<feature type="transmembrane region" description="Helical" evidence="1">
    <location>
        <begin position="35"/>
        <end position="55"/>
    </location>
</feature>
<accession>A0A4R5MJ86</accession>
<feature type="domain" description="DUF6688" evidence="2">
    <location>
        <begin position="4"/>
        <end position="239"/>
    </location>
</feature>
<dbReference type="OrthoDB" id="748630at2"/>
<keyword evidence="1" id="KW-0812">Transmembrane</keyword>
<dbReference type="InterPro" id="IPR046510">
    <property type="entry name" value="DUF6688_N"/>
</dbReference>
<feature type="transmembrane region" description="Helical" evidence="1">
    <location>
        <begin position="6"/>
        <end position="23"/>
    </location>
</feature>
<feature type="transmembrane region" description="Helical" evidence="1">
    <location>
        <begin position="105"/>
        <end position="128"/>
    </location>
</feature>
<name>A0A4R5MJ86_9SPHI</name>